<accession>A0ABV8FTR6</accession>
<dbReference type="Proteomes" id="UP001595847">
    <property type="component" value="Unassembled WGS sequence"/>
</dbReference>
<dbReference type="Pfam" id="PF05834">
    <property type="entry name" value="Lycopene_cycl"/>
    <property type="match status" value="1"/>
</dbReference>
<dbReference type="EMBL" id="JBHSBH010000012">
    <property type="protein sequence ID" value="MFC3997996.1"/>
    <property type="molecule type" value="Genomic_DNA"/>
</dbReference>
<dbReference type="InterPro" id="IPR036188">
    <property type="entry name" value="FAD/NAD-bd_sf"/>
</dbReference>
<keyword evidence="2" id="KW-1185">Reference proteome</keyword>
<gene>
    <name evidence="1" type="ORF">ACFOVU_18835</name>
</gene>
<organism evidence="1 2">
    <name type="scientific">Nocardiopsis sediminis</name>
    <dbReference type="NCBI Taxonomy" id="1778267"/>
    <lineage>
        <taxon>Bacteria</taxon>
        <taxon>Bacillati</taxon>
        <taxon>Actinomycetota</taxon>
        <taxon>Actinomycetes</taxon>
        <taxon>Streptosporangiales</taxon>
        <taxon>Nocardiopsidaceae</taxon>
        <taxon>Nocardiopsis</taxon>
    </lineage>
</organism>
<evidence type="ECO:0000313" key="2">
    <source>
        <dbReference type="Proteomes" id="UP001595847"/>
    </source>
</evidence>
<name>A0ABV8FTR6_9ACTN</name>
<comment type="caution">
    <text evidence="1">The sequence shown here is derived from an EMBL/GenBank/DDBJ whole genome shotgun (WGS) entry which is preliminary data.</text>
</comment>
<reference evidence="2" key="1">
    <citation type="journal article" date="2019" name="Int. J. Syst. Evol. Microbiol.">
        <title>The Global Catalogue of Microorganisms (GCM) 10K type strain sequencing project: providing services to taxonomists for standard genome sequencing and annotation.</title>
        <authorList>
            <consortium name="The Broad Institute Genomics Platform"/>
            <consortium name="The Broad Institute Genome Sequencing Center for Infectious Disease"/>
            <person name="Wu L."/>
            <person name="Ma J."/>
        </authorList>
    </citation>
    <scope>NUCLEOTIDE SEQUENCE [LARGE SCALE GENOMIC DNA]</scope>
    <source>
        <strain evidence="2">TBRC 1826</strain>
    </source>
</reference>
<dbReference type="RefSeq" id="WP_378535441.1">
    <property type="nucleotide sequence ID" value="NZ_JBHSBH010000012.1"/>
</dbReference>
<dbReference type="SUPFAM" id="SSF51905">
    <property type="entry name" value="FAD/NAD(P)-binding domain"/>
    <property type="match status" value="1"/>
</dbReference>
<protein>
    <submittedName>
        <fullName evidence="1">Lycopene cyclase family protein</fullName>
    </submittedName>
</protein>
<proteinExistence type="predicted"/>
<evidence type="ECO:0000313" key="1">
    <source>
        <dbReference type="EMBL" id="MFC3997996.1"/>
    </source>
</evidence>
<sequence length="395" mass="42023">MREFDVAVVGAGAAGLSLTRCLDRMKPRRGGGVDGGVALIEAPPGPLRAPARTWCFWETGGGPWDGVLAARWDRLEVVGPGGDRVASPIAPLSYKMLRSTDFEAHVRAGLSDRVAQVGAAVEEIEDGPGRAVVRGRDASGEPVEIAARWVFDSRPLPALPPARTTLLQHFRGWFVRTAADAFDPGRALLMDLRPPQPPNGVAFGYVLPLSPREALVEYTEFTRAVLDDAGYDAALRDYTGRVLGLGAFEVTAAEQGAIPMTDGAFRTRAGRRVFRIGAAGGATRPSTGYTFSGIQRQAAAVAGALARGRTPVPPVPHRRRHLAMDAVLLRALDSGRIDGAGFFAGLFRRNGIPRVLAFLDGGSRLPGELAMGFTTPVAPMALTTAECAWRALRPM</sequence>